<accession>A0AC35U6A4</accession>
<proteinExistence type="predicted"/>
<dbReference type="WBParaSite" id="RSKR_0000777200.1">
    <property type="protein sequence ID" value="RSKR_0000777200.1"/>
    <property type="gene ID" value="RSKR_0000777200"/>
</dbReference>
<protein>
    <submittedName>
        <fullName evidence="2">DAGKc domain-containing protein</fullName>
    </submittedName>
</protein>
<organism evidence="1 2">
    <name type="scientific">Rhabditophanes sp. KR3021</name>
    <dbReference type="NCBI Taxonomy" id="114890"/>
    <lineage>
        <taxon>Eukaryota</taxon>
        <taxon>Metazoa</taxon>
        <taxon>Ecdysozoa</taxon>
        <taxon>Nematoda</taxon>
        <taxon>Chromadorea</taxon>
        <taxon>Rhabditida</taxon>
        <taxon>Tylenchina</taxon>
        <taxon>Panagrolaimomorpha</taxon>
        <taxon>Strongyloidoidea</taxon>
        <taxon>Alloionematidae</taxon>
        <taxon>Rhabditophanes</taxon>
    </lineage>
</organism>
<name>A0AC35U6A4_9BILA</name>
<reference evidence="2" key="1">
    <citation type="submission" date="2016-11" db="UniProtKB">
        <authorList>
            <consortium name="WormBaseParasite"/>
        </authorList>
    </citation>
    <scope>IDENTIFICATION</scope>
    <source>
        <strain evidence="2">KR3021</strain>
    </source>
</reference>
<evidence type="ECO:0000313" key="1">
    <source>
        <dbReference type="Proteomes" id="UP000095286"/>
    </source>
</evidence>
<sequence>MLNLLAYLYTFYAEGRNHSFEIAKRRDDLLSFNAIIIVSGDGLIFEWLNGICERTDKLQILENLPVGIVPCGSGNGLLASVLAYHKNSLNKKGFENRAIQLINNKEALSSKVNLMHIEAGERHMAAFLSVGWGLLADIDIESERWRSTLGQNRFTAGAIVRTIKLKTYNGSDQQKNANEIGVFSKNDAKAFVEYEKMLHRISGVLRIALENTPISLSSNYTVAHNYEQIKRVIEIATKLKFETVIDLYEMLTAPISKVMDKWFESDVLKATIATDGVIGFAASPFDAGTGYVLLHHVFGNLDNNPGSWGFVYGGMGAVSDSIRTVGQQLGVDFFNNSEVAEILIDDNVAKGVRLASNHELYGDKIFSNCTPEVTFNQIIKKGVIKDQNFNHSINNINYTSPVTKINVALSELPNFTSRPDAGKIQPHHQTTIHLNCESMEIVDNAFKDYKSGIASKRPVIEMTLPSSVDRTIVPENDSNAHVCLLFVQYTPYELATGLWSDEDKKNFVNRVFTQIDEYAPNFSKSVIGYDLLTPKDIESTFGITGGNIFHGGMTLDQMYWLRPSKNFFDYTTPVKNLYLCGSGCHPGGGVTGRPGKLAAIRALKDK</sequence>
<evidence type="ECO:0000313" key="2">
    <source>
        <dbReference type="WBParaSite" id="RSKR_0000777200.1"/>
    </source>
</evidence>
<dbReference type="Proteomes" id="UP000095286">
    <property type="component" value="Unplaced"/>
</dbReference>